<comment type="caution">
    <text evidence="2">The sequence shown here is derived from an EMBL/GenBank/DDBJ whole genome shotgun (WGS) entry which is preliminary data.</text>
</comment>
<dbReference type="InterPro" id="IPR011009">
    <property type="entry name" value="Kinase-like_dom_sf"/>
</dbReference>
<dbReference type="EMBL" id="JEMT01027556">
    <property type="protein sequence ID" value="EXX56701.1"/>
    <property type="molecule type" value="Genomic_DNA"/>
</dbReference>
<evidence type="ECO:0000313" key="2">
    <source>
        <dbReference type="EMBL" id="EXX56701.1"/>
    </source>
</evidence>
<sequence length="474" mass="54971">MDEIKLSDDVFEQIKDFNYRKLTEEQESLIDKLITDKELKERYKKNGLCDECKRLNTGDCYCQSCKSQYFKQNFKNWTSVNHDVDEFIQKAQLNARNFDQTIEWIEYDKFKDVEYLAEGGFGTTFKAVWKDGPWGRNNNGQLERKGETKVTLKCLHNSQDITADFFKEIESNILVCESTYGWVVRCFGITKDPKTNNFTMVMNLKSGSLRQHLDNNFISHNWKQKLYNLCFITYGLVDIHNKGLIHHDFHCGNILSDFGDYAYITDLGLCQPANIEHSQSNNKKIYGVLPYMAPEVLRGKEYTQKSDIYGFGIIAYEICTGFPPYCDIAHDEFLAMKICQGLRPKSNYKIPQLIFDIINRCWDADPLKRPKADELQKLFTDIFANWKEDSEIDKQINEANEINEKPSSTTVQSPTSSTSALSYMTHPQAVYTSRLLDFKNLLEPTNADKNDLEYSDSLKMDFTKLDINSKDESN</sequence>
<accession>A0A015KB46</accession>
<gene>
    <name evidence="2" type="ORF">RirG_213700</name>
</gene>
<dbReference type="PANTHER" id="PTHR23257">
    <property type="entry name" value="SERINE-THREONINE PROTEIN KINASE"/>
    <property type="match status" value="1"/>
</dbReference>
<dbReference type="Pfam" id="PF07714">
    <property type="entry name" value="PK_Tyr_Ser-Thr"/>
    <property type="match status" value="1"/>
</dbReference>
<dbReference type="OMA" id="AECANEK"/>
<dbReference type="Gene3D" id="1.10.510.10">
    <property type="entry name" value="Transferase(Phosphotransferase) domain 1"/>
    <property type="match status" value="1"/>
</dbReference>
<evidence type="ECO:0000259" key="1">
    <source>
        <dbReference type="PROSITE" id="PS50011"/>
    </source>
</evidence>
<organism evidence="2 3">
    <name type="scientific">Rhizophagus irregularis (strain DAOM 197198w)</name>
    <name type="common">Glomus intraradices</name>
    <dbReference type="NCBI Taxonomy" id="1432141"/>
    <lineage>
        <taxon>Eukaryota</taxon>
        <taxon>Fungi</taxon>
        <taxon>Fungi incertae sedis</taxon>
        <taxon>Mucoromycota</taxon>
        <taxon>Glomeromycotina</taxon>
        <taxon>Glomeromycetes</taxon>
        <taxon>Glomerales</taxon>
        <taxon>Glomeraceae</taxon>
        <taxon>Rhizophagus</taxon>
    </lineage>
</organism>
<reference evidence="2 3" key="1">
    <citation type="submission" date="2014-02" db="EMBL/GenBank/DDBJ databases">
        <title>Single nucleus genome sequencing reveals high similarity among nuclei of an endomycorrhizal fungus.</title>
        <authorList>
            <person name="Lin K."/>
            <person name="Geurts R."/>
            <person name="Zhang Z."/>
            <person name="Limpens E."/>
            <person name="Saunders D.G."/>
            <person name="Mu D."/>
            <person name="Pang E."/>
            <person name="Cao H."/>
            <person name="Cha H."/>
            <person name="Lin T."/>
            <person name="Zhou Q."/>
            <person name="Shang Y."/>
            <person name="Li Y."/>
            <person name="Ivanov S."/>
            <person name="Sharma T."/>
            <person name="Velzen R.V."/>
            <person name="Ruijter N.D."/>
            <person name="Aanen D.K."/>
            <person name="Win J."/>
            <person name="Kamoun S."/>
            <person name="Bisseling T."/>
            <person name="Huang S."/>
        </authorList>
    </citation>
    <scope>NUCLEOTIDE SEQUENCE [LARGE SCALE GENOMIC DNA]</scope>
    <source>
        <strain evidence="3">DAOM197198w</strain>
    </source>
</reference>
<dbReference type="InterPro" id="IPR050167">
    <property type="entry name" value="Ser_Thr_protein_kinase"/>
</dbReference>
<dbReference type="HOGENOM" id="CLU_000288_7_34_1"/>
<dbReference type="GO" id="GO:0005524">
    <property type="term" value="F:ATP binding"/>
    <property type="evidence" value="ECO:0007669"/>
    <property type="project" value="InterPro"/>
</dbReference>
<dbReference type="Proteomes" id="UP000022910">
    <property type="component" value="Unassembled WGS sequence"/>
</dbReference>
<evidence type="ECO:0000313" key="3">
    <source>
        <dbReference type="Proteomes" id="UP000022910"/>
    </source>
</evidence>
<dbReference type="SUPFAM" id="SSF56112">
    <property type="entry name" value="Protein kinase-like (PK-like)"/>
    <property type="match status" value="1"/>
</dbReference>
<dbReference type="InterPro" id="IPR000719">
    <property type="entry name" value="Prot_kinase_dom"/>
</dbReference>
<dbReference type="InterPro" id="IPR001245">
    <property type="entry name" value="Ser-Thr/Tyr_kinase_cat_dom"/>
</dbReference>
<dbReference type="GO" id="GO:0004672">
    <property type="term" value="F:protein kinase activity"/>
    <property type="evidence" value="ECO:0007669"/>
    <property type="project" value="InterPro"/>
</dbReference>
<protein>
    <submittedName>
        <fullName evidence="2">Kic1p</fullName>
    </submittedName>
</protein>
<keyword evidence="3" id="KW-1185">Reference proteome</keyword>
<name>A0A015KB46_RHIIW</name>
<dbReference type="PROSITE" id="PS50011">
    <property type="entry name" value="PROTEIN_KINASE_DOM"/>
    <property type="match status" value="1"/>
</dbReference>
<proteinExistence type="predicted"/>
<dbReference type="AlphaFoldDB" id="A0A015KB46"/>
<feature type="domain" description="Protein kinase" evidence="1">
    <location>
        <begin position="110"/>
        <end position="384"/>
    </location>
</feature>